<dbReference type="EMBL" id="JAVRFH010000399">
    <property type="protein sequence ID" value="MDT0616790.1"/>
    <property type="molecule type" value="Genomic_DNA"/>
</dbReference>
<keyword evidence="4" id="KW-1185">Reference proteome</keyword>
<comment type="caution">
    <text evidence="3">The sequence shown here is derived from an EMBL/GenBank/DDBJ whole genome shotgun (WGS) entry which is preliminary data.</text>
</comment>
<name>A0ABU3B407_9ACTN</name>
<protein>
    <submittedName>
        <fullName evidence="3">Helix-turn-helix transcriptional regulator</fullName>
    </submittedName>
</protein>
<feature type="region of interest" description="Disordered" evidence="1">
    <location>
        <begin position="1"/>
        <end position="35"/>
    </location>
</feature>
<dbReference type="Proteomes" id="UP001180724">
    <property type="component" value="Unassembled WGS sequence"/>
</dbReference>
<feature type="non-terminal residue" evidence="3">
    <location>
        <position position="74"/>
    </location>
</feature>
<dbReference type="Pfam" id="PF13560">
    <property type="entry name" value="HTH_31"/>
    <property type="match status" value="1"/>
</dbReference>
<dbReference type="InterPro" id="IPR010982">
    <property type="entry name" value="Lambda_DNA-bd_dom_sf"/>
</dbReference>
<dbReference type="CDD" id="cd00093">
    <property type="entry name" value="HTH_XRE"/>
    <property type="match status" value="1"/>
</dbReference>
<reference evidence="3" key="1">
    <citation type="submission" date="2024-05" db="EMBL/GenBank/DDBJ databases">
        <title>30 novel species of actinomycetes from the DSMZ collection.</title>
        <authorList>
            <person name="Nouioui I."/>
        </authorList>
    </citation>
    <scope>NUCLEOTIDE SEQUENCE</scope>
    <source>
        <strain evidence="3">DSM 40712</strain>
    </source>
</reference>
<accession>A0ABU3B407</accession>
<evidence type="ECO:0000256" key="1">
    <source>
        <dbReference type="SAM" id="MobiDB-lite"/>
    </source>
</evidence>
<feature type="domain" description="HTH cro/C1-type" evidence="2">
    <location>
        <begin position="37"/>
        <end position="74"/>
    </location>
</feature>
<dbReference type="PROSITE" id="PS50943">
    <property type="entry name" value="HTH_CROC1"/>
    <property type="match status" value="1"/>
</dbReference>
<organism evidence="3 4">
    <name type="scientific">Streptomyces lancefieldiae</name>
    <dbReference type="NCBI Taxonomy" id="3075520"/>
    <lineage>
        <taxon>Bacteria</taxon>
        <taxon>Bacillati</taxon>
        <taxon>Actinomycetota</taxon>
        <taxon>Actinomycetes</taxon>
        <taxon>Kitasatosporales</taxon>
        <taxon>Streptomycetaceae</taxon>
        <taxon>Streptomyces</taxon>
    </lineage>
</organism>
<evidence type="ECO:0000259" key="2">
    <source>
        <dbReference type="PROSITE" id="PS50943"/>
    </source>
</evidence>
<dbReference type="SUPFAM" id="SSF47413">
    <property type="entry name" value="lambda repressor-like DNA-binding domains"/>
    <property type="match status" value="1"/>
</dbReference>
<dbReference type="RefSeq" id="WP_311586495.1">
    <property type="nucleotide sequence ID" value="NZ_JAVRFH010000399.1"/>
</dbReference>
<evidence type="ECO:0000313" key="4">
    <source>
        <dbReference type="Proteomes" id="UP001180724"/>
    </source>
</evidence>
<proteinExistence type="predicted"/>
<dbReference type="Gene3D" id="1.10.260.40">
    <property type="entry name" value="lambda repressor-like DNA-binding domains"/>
    <property type="match status" value="1"/>
</dbReference>
<evidence type="ECO:0000313" key="3">
    <source>
        <dbReference type="EMBL" id="MDT0616790.1"/>
    </source>
</evidence>
<gene>
    <name evidence="3" type="ORF">RM812_42705</name>
</gene>
<dbReference type="InterPro" id="IPR001387">
    <property type="entry name" value="Cro/C1-type_HTH"/>
</dbReference>
<sequence>MTGVPPEEGASPSESLRLDERPSAGGRDPLSGVGGALRLHRNAKGLSLRQFARQLGVSASFISQLENGKSQPSV</sequence>